<protein>
    <submittedName>
        <fullName evidence="2">Uncharacterized protein</fullName>
    </submittedName>
</protein>
<dbReference type="Proteomes" id="UP000283981">
    <property type="component" value="Unassembled WGS sequence"/>
</dbReference>
<evidence type="ECO:0000256" key="1">
    <source>
        <dbReference type="SAM" id="Phobius"/>
    </source>
</evidence>
<proteinExistence type="predicted"/>
<dbReference type="RefSeq" id="WP_117995198.1">
    <property type="nucleotide sequence ID" value="NZ_JAJBPJ010000060.1"/>
</dbReference>
<dbReference type="EMBL" id="QSIR01000050">
    <property type="protein sequence ID" value="RHC99920.1"/>
    <property type="molecule type" value="Genomic_DNA"/>
</dbReference>
<keyword evidence="1" id="KW-0812">Transmembrane</keyword>
<evidence type="ECO:0000313" key="4">
    <source>
        <dbReference type="Proteomes" id="UP000283981"/>
    </source>
</evidence>
<dbReference type="AlphaFoldDB" id="A0A414CWL3"/>
<evidence type="ECO:0000313" key="2">
    <source>
        <dbReference type="EMBL" id="RHC99920.1"/>
    </source>
</evidence>
<dbReference type="InterPro" id="IPR046690">
    <property type="entry name" value="DUF6560"/>
</dbReference>
<dbReference type="Pfam" id="PF20197">
    <property type="entry name" value="DUF6560"/>
    <property type="match status" value="1"/>
</dbReference>
<feature type="transmembrane region" description="Helical" evidence="1">
    <location>
        <begin position="42"/>
        <end position="60"/>
    </location>
</feature>
<accession>A0A414CWL3</accession>
<evidence type="ECO:0000313" key="3">
    <source>
        <dbReference type="EMBL" id="RHG78762.1"/>
    </source>
</evidence>
<name>A0A414CWL3_MEDGN</name>
<comment type="caution">
    <text evidence="2">The sequence shown here is derived from an EMBL/GenBank/DDBJ whole genome shotgun (WGS) entry which is preliminary data.</text>
</comment>
<dbReference type="Proteomes" id="UP000284472">
    <property type="component" value="Unassembled WGS sequence"/>
</dbReference>
<keyword evidence="1" id="KW-0472">Membrane</keyword>
<organism evidence="2 5">
    <name type="scientific">Mediterraneibacter gnavus</name>
    <name type="common">Ruminococcus gnavus</name>
    <dbReference type="NCBI Taxonomy" id="33038"/>
    <lineage>
        <taxon>Bacteria</taxon>
        <taxon>Bacillati</taxon>
        <taxon>Bacillota</taxon>
        <taxon>Clostridia</taxon>
        <taxon>Lachnospirales</taxon>
        <taxon>Lachnospiraceae</taxon>
        <taxon>Mediterraneibacter</taxon>
    </lineage>
</organism>
<feature type="transmembrane region" description="Helical" evidence="1">
    <location>
        <begin position="66"/>
        <end position="88"/>
    </location>
</feature>
<dbReference type="EMBL" id="QRIS01000049">
    <property type="protein sequence ID" value="RHG78762.1"/>
    <property type="molecule type" value="Genomic_DNA"/>
</dbReference>
<gene>
    <name evidence="3" type="ORF">DW243_17150</name>
    <name evidence="2" type="ORF">DW812_17590</name>
</gene>
<sequence>MIFLRTLIVAFIVTGILDLLAKKSKRKTASSKKFVVRAPLDFAGLGTIVMIIAIGALVFAEVENQHIPLPIMVIFIVVVIVPGFLLMIAPIKGVWDIIVDGDDITVVKAFVFKRHWKFSDIICGRVTRGGMKIYVEGRKRKAFFVDGMCEGYSNFLKRMEKEEKEMDCPKED</sequence>
<evidence type="ECO:0000313" key="5">
    <source>
        <dbReference type="Proteomes" id="UP000284472"/>
    </source>
</evidence>
<keyword evidence="1" id="KW-1133">Transmembrane helix</keyword>
<reference evidence="4 5" key="1">
    <citation type="submission" date="2018-08" db="EMBL/GenBank/DDBJ databases">
        <title>A genome reference for cultivated species of the human gut microbiota.</title>
        <authorList>
            <person name="Zou Y."/>
            <person name="Xue W."/>
            <person name="Luo G."/>
        </authorList>
    </citation>
    <scope>NUCLEOTIDE SEQUENCE [LARGE SCALE GENOMIC DNA]</scope>
    <source>
        <strain evidence="3 4">AM21-18</strain>
        <strain evidence="2 5">AM32-6</strain>
    </source>
</reference>
<feature type="transmembrane region" description="Helical" evidence="1">
    <location>
        <begin position="6"/>
        <end position="21"/>
    </location>
</feature>